<organism evidence="1">
    <name type="scientific">marine metagenome</name>
    <dbReference type="NCBI Taxonomy" id="408172"/>
    <lineage>
        <taxon>unclassified sequences</taxon>
        <taxon>metagenomes</taxon>
        <taxon>ecological metagenomes</taxon>
    </lineage>
</organism>
<sequence>GMIFIPCKNGISHSPSESVKKEDLVAGTQVLAETVWNYAN</sequence>
<evidence type="ECO:0008006" key="2">
    <source>
        <dbReference type="Google" id="ProtNLM"/>
    </source>
</evidence>
<evidence type="ECO:0000313" key="1">
    <source>
        <dbReference type="EMBL" id="SVC34886.1"/>
    </source>
</evidence>
<feature type="non-terminal residue" evidence="1">
    <location>
        <position position="1"/>
    </location>
</feature>
<name>A0A382LDZ4_9ZZZZ</name>
<protein>
    <recommendedName>
        <fullName evidence="2">Peptidase M20 dimerisation domain-containing protein</fullName>
    </recommendedName>
</protein>
<accession>A0A382LDZ4</accession>
<dbReference type="EMBL" id="UINC01086434">
    <property type="protein sequence ID" value="SVC34886.1"/>
    <property type="molecule type" value="Genomic_DNA"/>
</dbReference>
<gene>
    <name evidence="1" type="ORF">METZ01_LOCUS287740</name>
</gene>
<reference evidence="1" key="1">
    <citation type="submission" date="2018-05" db="EMBL/GenBank/DDBJ databases">
        <authorList>
            <person name="Lanie J.A."/>
            <person name="Ng W.-L."/>
            <person name="Kazmierczak K.M."/>
            <person name="Andrzejewski T.M."/>
            <person name="Davidsen T.M."/>
            <person name="Wayne K.J."/>
            <person name="Tettelin H."/>
            <person name="Glass J.I."/>
            <person name="Rusch D."/>
            <person name="Podicherti R."/>
            <person name="Tsui H.-C.T."/>
            <person name="Winkler M.E."/>
        </authorList>
    </citation>
    <scope>NUCLEOTIDE SEQUENCE</scope>
</reference>
<dbReference type="Gene3D" id="3.40.630.10">
    <property type="entry name" value="Zn peptidases"/>
    <property type="match status" value="1"/>
</dbReference>
<proteinExistence type="predicted"/>
<dbReference type="AlphaFoldDB" id="A0A382LDZ4"/>
<dbReference type="SUPFAM" id="SSF53187">
    <property type="entry name" value="Zn-dependent exopeptidases"/>
    <property type="match status" value="1"/>
</dbReference>